<keyword evidence="2" id="KW-1185">Reference proteome</keyword>
<accession>A0A6F8PPX9</accession>
<dbReference type="AlphaFoldDB" id="A0A6F8PPX9"/>
<dbReference type="Proteomes" id="UP000501466">
    <property type="component" value="Chromosome"/>
</dbReference>
<dbReference type="KEGG" id="tzo:THMIRHAT_19280"/>
<evidence type="ECO:0000313" key="1">
    <source>
        <dbReference type="EMBL" id="BBP44182.1"/>
    </source>
</evidence>
<proteinExistence type="predicted"/>
<sequence length="92" mass="9729">MTSNRVWVSLSSAKVAELMAAGHLSGVDLHSPDPEVKALIRQACLQSCALQTCQSCPQKAVCQLGEQQVSEVTWSKVPLSVQGVFSSSAEGL</sequence>
<evidence type="ECO:0000313" key="2">
    <source>
        <dbReference type="Proteomes" id="UP000501466"/>
    </source>
</evidence>
<reference evidence="2" key="1">
    <citation type="submission" date="2019-11" db="EMBL/GenBank/DDBJ databases">
        <title>Isolation and characterization of two novel species in the genus Thiomicrorhabdus.</title>
        <authorList>
            <person name="Mochizuki J."/>
            <person name="Kojima H."/>
            <person name="Fukui M."/>
        </authorList>
    </citation>
    <scope>NUCLEOTIDE SEQUENCE [LARGE SCALE GENOMIC DNA]</scope>
    <source>
        <strain evidence="2">AkT22</strain>
    </source>
</reference>
<organism evidence="1 2">
    <name type="scientific">Thiosulfativibrio zosterae</name>
    <dbReference type="NCBI Taxonomy" id="2675053"/>
    <lineage>
        <taxon>Bacteria</taxon>
        <taxon>Pseudomonadati</taxon>
        <taxon>Pseudomonadota</taxon>
        <taxon>Gammaproteobacteria</taxon>
        <taxon>Thiotrichales</taxon>
        <taxon>Piscirickettsiaceae</taxon>
        <taxon>Thiosulfativibrio</taxon>
    </lineage>
</organism>
<name>A0A6F8PPX9_9GAMM</name>
<dbReference type="RefSeq" id="WP_173291924.1">
    <property type="nucleotide sequence ID" value="NZ_AP021888.1"/>
</dbReference>
<protein>
    <submittedName>
        <fullName evidence="1">Uncharacterized protein</fullName>
    </submittedName>
</protein>
<gene>
    <name evidence="1" type="ORF">THMIRHAT_19280</name>
</gene>
<dbReference type="EMBL" id="AP021888">
    <property type="protein sequence ID" value="BBP44182.1"/>
    <property type="molecule type" value="Genomic_DNA"/>
</dbReference>